<dbReference type="SUPFAM" id="SSF52309">
    <property type="entry name" value="N-(deoxy)ribosyltransferase-like"/>
    <property type="match status" value="1"/>
</dbReference>
<proteinExistence type="predicted"/>
<dbReference type="EMBL" id="PPPX01000001">
    <property type="protein sequence ID" value="POA09471.1"/>
    <property type="molecule type" value="Genomic_DNA"/>
</dbReference>
<evidence type="ECO:0000313" key="2">
    <source>
        <dbReference type="Proteomes" id="UP000242712"/>
    </source>
</evidence>
<dbReference type="RefSeq" id="WP_103370855.1">
    <property type="nucleotide sequence ID" value="NZ_CBCRVO010000001.1"/>
</dbReference>
<sequence>MSKQVYLGGDMLSLGQQMRREFEKKELERLGFKVYAPQDDKDINDKQNANQTGLAERIVYNDTAGIYKSDILIFDYLSHAQGTIAEMGYVHGLLQYVDNDKYDIYVQCTDVRQGTGHVLKEQDRSEFSINQYVYGVILDITNGRGIQTFEEICQELISNEEWL</sequence>
<keyword evidence="2" id="KW-1185">Reference proteome</keyword>
<reference evidence="1 2" key="1">
    <citation type="submission" date="2017-08" db="EMBL/GenBank/DDBJ databases">
        <title>Draft genome sequences of 64 type strains of genus Staph aureus.</title>
        <authorList>
            <person name="Cole K."/>
            <person name="Golubchik T."/>
            <person name="Russell J."/>
            <person name="Foster D."/>
            <person name="Llewelyn M."/>
            <person name="Wilson D."/>
            <person name="Crook D."/>
            <person name="Paul J."/>
        </authorList>
    </citation>
    <scope>NUCLEOTIDE SEQUENCE [LARGE SCALE GENOMIC DNA]</scope>
    <source>
        <strain evidence="1 2">DSM 29875</strain>
    </source>
</reference>
<name>A0A2K4FDT6_9STAP</name>
<organism evidence="1 2">
    <name type="scientific">Staphylococcus argensis</name>
    <dbReference type="NCBI Taxonomy" id="1607738"/>
    <lineage>
        <taxon>Bacteria</taxon>
        <taxon>Bacillati</taxon>
        <taxon>Bacillota</taxon>
        <taxon>Bacilli</taxon>
        <taxon>Bacillales</taxon>
        <taxon>Staphylococcaceae</taxon>
        <taxon>Staphylococcus</taxon>
    </lineage>
</organism>
<dbReference type="Proteomes" id="UP000242712">
    <property type="component" value="Unassembled WGS sequence"/>
</dbReference>
<dbReference type="OrthoDB" id="2399368at2"/>
<evidence type="ECO:0000313" key="1">
    <source>
        <dbReference type="EMBL" id="POA09471.1"/>
    </source>
</evidence>
<accession>A0A2K4FDT6</accession>
<comment type="caution">
    <text evidence="1">The sequence shown here is derived from an EMBL/GenBank/DDBJ whole genome shotgun (WGS) entry which is preliminary data.</text>
</comment>
<dbReference type="GeneID" id="98297029"/>
<dbReference type="AlphaFoldDB" id="A0A2K4FDT6"/>
<dbReference type="Pfam" id="PF05014">
    <property type="entry name" value="Nuc_deoxyrib_tr"/>
    <property type="match status" value="1"/>
</dbReference>
<dbReference type="Gene3D" id="3.40.50.450">
    <property type="match status" value="1"/>
</dbReference>
<evidence type="ECO:0008006" key="3">
    <source>
        <dbReference type="Google" id="ProtNLM"/>
    </source>
</evidence>
<dbReference type="InterPro" id="IPR007710">
    <property type="entry name" value="Nucleoside_deoxyribTrfase"/>
</dbReference>
<gene>
    <name evidence="1" type="ORF">CD039_01555</name>
</gene>
<protein>
    <recommendedName>
        <fullName evidence="3">Nucleoside 2-deoxyribosyltransferase</fullName>
    </recommendedName>
</protein>